<feature type="coiled-coil region" evidence="1">
    <location>
        <begin position="191"/>
        <end position="218"/>
    </location>
</feature>
<gene>
    <name evidence="2" type="ORF">F2P56_037021</name>
</gene>
<dbReference type="Gramene" id="Jr_Scaffold_25922_00120_p1">
    <property type="protein sequence ID" value="cds.Jr_Scaffold_25922_00120_p1"/>
    <property type="gene ID" value="Jr_Scaffold_25922_00120"/>
</dbReference>
<proteinExistence type="predicted"/>
<sequence>MVVEEGEWVSMGSSMELVIESKSFTLVKEGSMLAITERSRRVISKLVLGSTTVQWLTKAIEACTKDKKQDFFSTVREGRRSFTAHRCSNARGRYMAVEEYGGGGRRNFIFIPEEGGSGWRRMGEVLRHFSFGKRGSDGLEGQGGVVGRENLEKDPSTSPVARQSYAAALKTGHASGDQRVEGLPITPQDQLLEMHKSLKEMETQLVELKTAITFMSTKIDRLSAGGNRVVRNMIGPNPLSLEKRKRKIGFGPVPITRARRVWRVKRKSGLFEVGSTSGIGIETSIMECHSPRVTQDRSIVGIIPLVPEETMTPSELKEKGVLPRSEGEVGSAIIPEVKGLIVTPESSMGTPVPLERTNGVIGEPMGLELVPCVEDCLKSGVQVDGDIVAPLVSLPTIADWILPKVNEIQQFVGISHGGCEDKFNELITTIEASRTLETKSSFKKSRELQRLFSTINYDAKGGSSTRGKSKGRVL</sequence>
<dbReference type="AlphaFoldDB" id="A0A833WSA9"/>
<keyword evidence="1" id="KW-0175">Coiled coil</keyword>
<reference evidence="2" key="2">
    <citation type="submission" date="2020-03" db="EMBL/GenBank/DDBJ databases">
        <title>Walnut 2.0.</title>
        <authorList>
            <person name="Marrano A."/>
            <person name="Britton M."/>
            <person name="Zimin A.V."/>
            <person name="Zaini P.A."/>
            <person name="Workman R."/>
            <person name="Puiu D."/>
            <person name="Bianco L."/>
            <person name="Allen B.J."/>
            <person name="Troggio M."/>
            <person name="Leslie C.A."/>
            <person name="Timp W."/>
            <person name="Dendekar A."/>
            <person name="Salzberg S.L."/>
            <person name="Neale D.B."/>
        </authorList>
    </citation>
    <scope>NUCLEOTIDE SEQUENCE</scope>
    <source>
        <tissue evidence="2">Leaves</tissue>
    </source>
</reference>
<evidence type="ECO:0000313" key="2">
    <source>
        <dbReference type="EMBL" id="KAF5441791.1"/>
    </source>
</evidence>
<dbReference type="Proteomes" id="UP000619265">
    <property type="component" value="Unassembled WGS sequence"/>
</dbReference>
<name>A0A833WSA9_JUGRE</name>
<protein>
    <submittedName>
        <fullName evidence="2">Uncharacterized protein</fullName>
    </submittedName>
</protein>
<dbReference type="PANTHER" id="PTHR38525:SF1">
    <property type="entry name" value="OS03G0824500 PROTEIN"/>
    <property type="match status" value="1"/>
</dbReference>
<dbReference type="EMBL" id="LIHL02024694">
    <property type="protein sequence ID" value="KAF5441791.1"/>
    <property type="molecule type" value="Genomic_DNA"/>
</dbReference>
<evidence type="ECO:0000313" key="3">
    <source>
        <dbReference type="Proteomes" id="UP000619265"/>
    </source>
</evidence>
<organism evidence="2 3">
    <name type="scientific">Juglans regia</name>
    <name type="common">English walnut</name>
    <dbReference type="NCBI Taxonomy" id="51240"/>
    <lineage>
        <taxon>Eukaryota</taxon>
        <taxon>Viridiplantae</taxon>
        <taxon>Streptophyta</taxon>
        <taxon>Embryophyta</taxon>
        <taxon>Tracheophyta</taxon>
        <taxon>Spermatophyta</taxon>
        <taxon>Magnoliopsida</taxon>
        <taxon>eudicotyledons</taxon>
        <taxon>Gunneridae</taxon>
        <taxon>Pentapetalae</taxon>
        <taxon>rosids</taxon>
        <taxon>fabids</taxon>
        <taxon>Fagales</taxon>
        <taxon>Juglandaceae</taxon>
        <taxon>Juglans</taxon>
    </lineage>
</organism>
<comment type="caution">
    <text evidence="2">The sequence shown here is derived from an EMBL/GenBank/DDBJ whole genome shotgun (WGS) entry which is preliminary data.</text>
</comment>
<accession>A0A833WSA9</accession>
<reference evidence="2" key="1">
    <citation type="submission" date="2015-10" db="EMBL/GenBank/DDBJ databases">
        <authorList>
            <person name="Martinez-Garcia P.J."/>
            <person name="Crepeau M.W."/>
            <person name="Puiu D."/>
            <person name="Gonzalez-Ibeas D."/>
            <person name="Whalen J."/>
            <person name="Stevens K."/>
            <person name="Paul R."/>
            <person name="Butterfield T."/>
            <person name="Britton M."/>
            <person name="Reagan R."/>
            <person name="Chakraborty S."/>
            <person name="Walawage S.L."/>
            <person name="Vasquez-Gross H.A."/>
            <person name="Cardeno C."/>
            <person name="Famula R."/>
            <person name="Pratt K."/>
            <person name="Kuruganti S."/>
            <person name="Aradhya M.K."/>
            <person name="Leslie C.A."/>
            <person name="Dandekar A.M."/>
            <person name="Salzberg S.L."/>
            <person name="Wegrzyn J.L."/>
            <person name="Langley C.H."/>
            <person name="Neale D.B."/>
        </authorList>
    </citation>
    <scope>NUCLEOTIDE SEQUENCE</scope>
    <source>
        <tissue evidence="2">Leaves</tissue>
    </source>
</reference>
<evidence type="ECO:0000256" key="1">
    <source>
        <dbReference type="SAM" id="Coils"/>
    </source>
</evidence>
<dbReference type="PANTHER" id="PTHR38525">
    <property type="entry name" value="OS03G0824500 PROTEIN"/>
    <property type="match status" value="1"/>
</dbReference>